<protein>
    <submittedName>
        <fullName evidence="5">Membrane-associated protein, putative</fullName>
    </submittedName>
</protein>
<dbReference type="PANTHER" id="PTHR24171">
    <property type="entry name" value="ANKYRIN REPEAT DOMAIN-CONTAINING PROTEIN 39-RELATED"/>
    <property type="match status" value="1"/>
</dbReference>
<evidence type="ECO:0000313" key="5">
    <source>
        <dbReference type="EMBL" id="CUG65809.1"/>
    </source>
</evidence>
<dbReference type="InterPro" id="IPR036770">
    <property type="entry name" value="Ankyrin_rpt-contain_sf"/>
</dbReference>
<evidence type="ECO:0000256" key="3">
    <source>
        <dbReference type="PROSITE-ProRule" id="PRU00023"/>
    </source>
</evidence>
<reference evidence="6" key="1">
    <citation type="submission" date="2015-09" db="EMBL/GenBank/DDBJ databases">
        <authorList>
            <consortium name="Pathogen Informatics"/>
        </authorList>
    </citation>
    <scope>NUCLEOTIDE SEQUENCE [LARGE SCALE GENOMIC DNA]</scope>
    <source>
        <strain evidence="6">Lake Konstanz</strain>
    </source>
</reference>
<organism evidence="5 6">
    <name type="scientific">Bodo saltans</name>
    <name type="common">Flagellated protozoan</name>
    <dbReference type="NCBI Taxonomy" id="75058"/>
    <lineage>
        <taxon>Eukaryota</taxon>
        <taxon>Discoba</taxon>
        <taxon>Euglenozoa</taxon>
        <taxon>Kinetoplastea</taxon>
        <taxon>Metakinetoplastina</taxon>
        <taxon>Eubodonida</taxon>
        <taxon>Bodonidae</taxon>
        <taxon>Bodo</taxon>
    </lineage>
</organism>
<keyword evidence="1" id="KW-0677">Repeat</keyword>
<dbReference type="VEuPathDB" id="TriTrypDB:BSAL_82690"/>
<feature type="signal peptide" evidence="4">
    <location>
        <begin position="1"/>
        <end position="24"/>
    </location>
</feature>
<dbReference type="PROSITE" id="PS50297">
    <property type="entry name" value="ANK_REP_REGION"/>
    <property type="match status" value="2"/>
</dbReference>
<gene>
    <name evidence="5" type="ORF">BSAL_82690</name>
</gene>
<evidence type="ECO:0000313" key="6">
    <source>
        <dbReference type="Proteomes" id="UP000051952"/>
    </source>
</evidence>
<feature type="repeat" description="ANK" evidence="3">
    <location>
        <begin position="107"/>
        <end position="133"/>
    </location>
</feature>
<evidence type="ECO:0000256" key="1">
    <source>
        <dbReference type="ARBA" id="ARBA00022737"/>
    </source>
</evidence>
<dbReference type="PROSITE" id="PS50088">
    <property type="entry name" value="ANK_REPEAT"/>
    <property type="match status" value="2"/>
</dbReference>
<keyword evidence="6" id="KW-1185">Reference proteome</keyword>
<dbReference type="SMART" id="SM00248">
    <property type="entry name" value="ANK"/>
    <property type="match status" value="2"/>
</dbReference>
<dbReference type="OrthoDB" id="269113at2759"/>
<proteinExistence type="predicted"/>
<dbReference type="Gene3D" id="1.25.40.20">
    <property type="entry name" value="Ankyrin repeat-containing domain"/>
    <property type="match status" value="1"/>
</dbReference>
<evidence type="ECO:0000256" key="4">
    <source>
        <dbReference type="SAM" id="SignalP"/>
    </source>
</evidence>
<dbReference type="Pfam" id="PF12796">
    <property type="entry name" value="Ank_2"/>
    <property type="match status" value="1"/>
</dbReference>
<dbReference type="Proteomes" id="UP000051952">
    <property type="component" value="Unassembled WGS sequence"/>
</dbReference>
<feature type="chain" id="PRO_5006621750" evidence="4">
    <location>
        <begin position="25"/>
        <end position="144"/>
    </location>
</feature>
<sequence>MLSRLHGGWMRLIFLLLALIIVNACFSTVAPNSPLPQSAAVEHPLFHAASNGDLEAIGSYFEEFGEDGLSAMLHGETALFAAARSGHVDAVRLLAQLGLDVNQCDSDGKSPLYTASQNGHAEVVRELVRLQADSYGRCKTGPPN</sequence>
<keyword evidence="4" id="KW-0732">Signal</keyword>
<feature type="repeat" description="ANK" evidence="3">
    <location>
        <begin position="74"/>
        <end position="106"/>
    </location>
</feature>
<dbReference type="EMBL" id="CYKH01000921">
    <property type="protein sequence ID" value="CUG65809.1"/>
    <property type="molecule type" value="Genomic_DNA"/>
</dbReference>
<name>A0A0S4IZD8_BODSA</name>
<dbReference type="InterPro" id="IPR002110">
    <property type="entry name" value="Ankyrin_rpt"/>
</dbReference>
<keyword evidence="2 3" id="KW-0040">ANK repeat</keyword>
<accession>A0A0S4IZD8</accession>
<dbReference type="AlphaFoldDB" id="A0A0S4IZD8"/>
<dbReference type="SUPFAM" id="SSF48403">
    <property type="entry name" value="Ankyrin repeat"/>
    <property type="match status" value="1"/>
</dbReference>
<evidence type="ECO:0000256" key="2">
    <source>
        <dbReference type="ARBA" id="ARBA00023043"/>
    </source>
</evidence>